<evidence type="ECO:0000259" key="1">
    <source>
        <dbReference type="SMART" id="SM00460"/>
    </source>
</evidence>
<protein>
    <recommendedName>
        <fullName evidence="1">Transglutaminase-like domain-containing protein</fullName>
    </recommendedName>
</protein>
<evidence type="ECO:0000313" key="2">
    <source>
        <dbReference type="EMBL" id="ARU04859.1"/>
    </source>
</evidence>
<feature type="domain" description="Transglutaminase-like" evidence="1">
    <location>
        <begin position="174"/>
        <end position="275"/>
    </location>
</feature>
<sequence>MLLRIAHDTRYRYAQAIEGAQHIVHLKPPRTPWQQVLSHQLVFDPPPDSHAERIDAFGNHQEWLALQTPHRHFSVSAQAQVRTLPPQPAPSTIGWEAARDSLTYRAGATYDDAAGMVFPSPHIACHADFVAYAQPSFRPGRPLIAAACDLMQRMHGDFRYRSASTSIDTPARESLARREGVCQDFAHVLIACLRSLGLAARYVSGYLLTQPPPGQPRLIGADASHAWVQVYLPDLRYPEGFADTLFVTAREAEADHKTTHTVARLGAWYDLCPTNARHGWGTPGEDYVRVAVGRDFSDVSPVRGILFGAAEHSLDVAVTVEPIEEGL</sequence>
<dbReference type="AlphaFoldDB" id="A0A1Y0ENG7"/>
<gene>
    <name evidence="2" type="ORF">CCO03_09360</name>
</gene>
<dbReference type="Pfam" id="PF01841">
    <property type="entry name" value="Transglut_core"/>
    <property type="match status" value="1"/>
</dbReference>
<name>A0A1Y0ENG7_9BURK</name>
<evidence type="ECO:0000313" key="3">
    <source>
        <dbReference type="Proteomes" id="UP000196138"/>
    </source>
</evidence>
<organism evidence="2 3">
    <name type="scientific">Comamonas serinivorans</name>
    <dbReference type="NCBI Taxonomy" id="1082851"/>
    <lineage>
        <taxon>Bacteria</taxon>
        <taxon>Pseudomonadati</taxon>
        <taxon>Pseudomonadota</taxon>
        <taxon>Betaproteobacteria</taxon>
        <taxon>Burkholderiales</taxon>
        <taxon>Comamonadaceae</taxon>
        <taxon>Comamonas</taxon>
    </lineage>
</organism>
<dbReference type="RefSeq" id="WP_087280259.1">
    <property type="nucleotide sequence ID" value="NZ_CP021455.1"/>
</dbReference>
<dbReference type="OrthoDB" id="5438043at2"/>
<dbReference type="SMART" id="SM00460">
    <property type="entry name" value="TGc"/>
    <property type="match status" value="1"/>
</dbReference>
<proteinExistence type="predicted"/>
<dbReference type="Gene3D" id="3.10.620.30">
    <property type="match status" value="1"/>
</dbReference>
<accession>A0A1Y0ENG7</accession>
<dbReference type="Proteomes" id="UP000196138">
    <property type="component" value="Chromosome"/>
</dbReference>
<dbReference type="InterPro" id="IPR002931">
    <property type="entry name" value="Transglutaminase-like"/>
</dbReference>
<reference evidence="2 3" key="1">
    <citation type="submission" date="2017-05" db="EMBL/GenBank/DDBJ databases">
        <authorList>
            <person name="Song R."/>
            <person name="Chenine A.L."/>
            <person name="Ruprecht R.M."/>
        </authorList>
    </citation>
    <scope>NUCLEOTIDE SEQUENCE [LARGE SCALE GENOMIC DNA]</scope>
    <source>
        <strain evidence="2 3">DSM 26136</strain>
    </source>
</reference>
<dbReference type="InterPro" id="IPR038765">
    <property type="entry name" value="Papain-like_cys_pep_sf"/>
</dbReference>
<dbReference type="KEGG" id="cser:CCO03_09360"/>
<dbReference type="Pfam" id="PF08379">
    <property type="entry name" value="Bact_transglu_N"/>
    <property type="match status" value="1"/>
</dbReference>
<keyword evidence="3" id="KW-1185">Reference proteome</keyword>
<dbReference type="EMBL" id="CP021455">
    <property type="protein sequence ID" value="ARU04859.1"/>
    <property type="molecule type" value="Genomic_DNA"/>
</dbReference>
<dbReference type="SUPFAM" id="SSF54001">
    <property type="entry name" value="Cysteine proteinases"/>
    <property type="match status" value="1"/>
</dbReference>
<dbReference type="PANTHER" id="PTHR33490">
    <property type="entry name" value="BLR5614 PROTEIN-RELATED"/>
    <property type="match status" value="1"/>
</dbReference>
<dbReference type="InterPro" id="IPR013589">
    <property type="entry name" value="Bac_transglu_N"/>
</dbReference>
<dbReference type="PANTHER" id="PTHR33490:SF7">
    <property type="entry name" value="BLR2979 PROTEIN"/>
    <property type="match status" value="1"/>
</dbReference>